<evidence type="ECO:0000256" key="3">
    <source>
        <dbReference type="ARBA" id="ARBA00023002"/>
    </source>
</evidence>
<comment type="catalytic activity">
    <reaction evidence="5">
        <text>GDP-beta-L-fucose + NADP(+) = GDP-4-dehydro-alpha-D-rhamnose + NADPH + H(+)</text>
        <dbReference type="Rhea" id="RHEA:18885"/>
        <dbReference type="ChEBI" id="CHEBI:15378"/>
        <dbReference type="ChEBI" id="CHEBI:57273"/>
        <dbReference type="ChEBI" id="CHEBI:57783"/>
        <dbReference type="ChEBI" id="CHEBI:57964"/>
        <dbReference type="ChEBI" id="CHEBI:58349"/>
        <dbReference type="EC" id="1.1.1.271"/>
    </reaction>
</comment>
<dbReference type="InterPro" id="IPR036291">
    <property type="entry name" value="NAD(P)-bd_dom_sf"/>
</dbReference>
<comment type="caution">
    <text evidence="7">The sequence shown here is derived from an EMBL/GenBank/DDBJ whole genome shotgun (WGS) entry which is preliminary data.</text>
</comment>
<evidence type="ECO:0000259" key="6">
    <source>
        <dbReference type="Pfam" id="PF01370"/>
    </source>
</evidence>
<dbReference type="InterPro" id="IPR001509">
    <property type="entry name" value="Epimerase_deHydtase"/>
</dbReference>
<dbReference type="UniPathway" id="UPA00128">
    <property type="reaction ID" value="UER00191"/>
</dbReference>
<feature type="binding site" evidence="5">
    <location>
        <position position="211"/>
    </location>
    <ligand>
        <name>substrate</name>
    </ligand>
</feature>
<feature type="binding site" evidence="5">
    <location>
        <position position="181"/>
    </location>
    <ligand>
        <name>NADP(+)</name>
        <dbReference type="ChEBI" id="CHEBI:58349"/>
    </ligand>
</feature>
<evidence type="ECO:0000313" key="8">
    <source>
        <dbReference type="Proteomes" id="UP000176834"/>
    </source>
</evidence>
<dbReference type="PANTHER" id="PTHR43238">
    <property type="entry name" value="GDP-L-FUCOSE SYNTHASE"/>
    <property type="match status" value="1"/>
</dbReference>
<accession>A0A1F8F3Q9</accession>
<keyword evidence="4 5" id="KW-0413">Isomerase</keyword>
<keyword evidence="3 5" id="KW-0560">Oxidoreductase</keyword>
<evidence type="ECO:0000256" key="5">
    <source>
        <dbReference type="HAMAP-Rule" id="MF_00956"/>
    </source>
</evidence>
<keyword evidence="5" id="KW-0511">Multifunctional enzyme</keyword>
<name>A0A1F8F3Q9_9BACT</name>
<gene>
    <name evidence="5" type="primary">fcl</name>
    <name evidence="7" type="ORF">A3B86_02805</name>
</gene>
<evidence type="ECO:0000313" key="7">
    <source>
        <dbReference type="EMBL" id="OGN07785.1"/>
    </source>
</evidence>
<proteinExistence type="inferred from homology"/>
<comment type="similarity">
    <text evidence="1 5">Belongs to the NAD(P)-dependent epimerase/dehydratase family. Fucose synthase subfamily.</text>
</comment>
<evidence type="ECO:0000256" key="1">
    <source>
        <dbReference type="ARBA" id="ARBA00005959"/>
    </source>
</evidence>
<comment type="function">
    <text evidence="5">Catalyzes the two-step NADP-dependent conversion of GDP-4-dehydro-6-deoxy-D-mannose to GDP-fucose, involving an epimerase and a reductase reaction.</text>
</comment>
<dbReference type="InterPro" id="IPR028614">
    <property type="entry name" value="GDP_fucose/colitose_synth"/>
</dbReference>
<feature type="site" description="Important for catalytic activity" evidence="5">
    <location>
        <position position="109"/>
    </location>
</feature>
<dbReference type="AlphaFoldDB" id="A0A1F8F3Q9"/>
<dbReference type="GO" id="GO:0042351">
    <property type="term" value="P:'de novo' GDP-L-fucose biosynthetic process"/>
    <property type="evidence" value="ECO:0007669"/>
    <property type="project" value="UniProtKB-UniRule"/>
</dbReference>
<feature type="binding site" evidence="5">
    <location>
        <begin position="12"/>
        <end position="18"/>
    </location>
    <ligand>
        <name>NADP(+)</name>
        <dbReference type="ChEBI" id="CHEBI:58349"/>
    </ligand>
</feature>
<dbReference type="Pfam" id="PF01370">
    <property type="entry name" value="Epimerase"/>
    <property type="match status" value="1"/>
</dbReference>
<dbReference type="GO" id="GO:0070401">
    <property type="term" value="F:NADP+ binding"/>
    <property type="evidence" value="ECO:0007669"/>
    <property type="project" value="UniProtKB-UniRule"/>
</dbReference>
<dbReference type="EC" id="1.1.1.271" evidence="5"/>
<feature type="binding site" evidence="5">
    <location>
        <position position="204"/>
    </location>
    <ligand>
        <name>substrate</name>
    </ligand>
</feature>
<feature type="active site" description="Proton donor/acceptor" evidence="5">
    <location>
        <position position="138"/>
    </location>
</feature>
<dbReference type="HAMAP" id="MF_00956">
    <property type="entry name" value="GDP_fucose_synth"/>
    <property type="match status" value="1"/>
</dbReference>
<feature type="binding site" evidence="5">
    <location>
        <position position="189"/>
    </location>
    <ligand>
        <name>substrate</name>
    </ligand>
</feature>
<sequence>MSISGARVLLTGGAGFLGQHVKNRLIKHGVLEKDITIPRSKNNDLRRLEVCQEIMPNHDFVIHCAVNGYGIGHNPAHSAEIFDDNASMGINLMKAAYQAGVKKFVIIGSICEYPKNAPMPLKEQSLWDGYPEELNAPYAIAKRALIVQGEAYRKQYGFNSVHLMLSNLYGPGNSFDPTKSHVTGALIVKIVNALETNSQNIDVWGDGTPSREFLYVEDAAEAVVLATENYNETKPINIGTGKETTIKELANTICQILGYKGAINWDTSKPVGQLRQSLDITNATEFGFKAKTDLETGLKRTINHYYKIRQILSEEGDV</sequence>
<dbReference type="Proteomes" id="UP000176834">
    <property type="component" value="Unassembled WGS sequence"/>
</dbReference>
<organism evidence="7 8">
    <name type="scientific">Candidatus Yanofskybacteria bacterium RIFCSPHIGHO2_02_FULL_38_22b</name>
    <dbReference type="NCBI Taxonomy" id="1802673"/>
    <lineage>
        <taxon>Bacteria</taxon>
        <taxon>Candidatus Yanofskyibacteriota</taxon>
    </lineage>
</organism>
<evidence type="ECO:0000256" key="4">
    <source>
        <dbReference type="ARBA" id="ARBA00023235"/>
    </source>
</evidence>
<dbReference type="Gene3D" id="3.90.25.10">
    <property type="entry name" value="UDP-galactose 4-epimerase, domain 1"/>
    <property type="match status" value="1"/>
</dbReference>
<dbReference type="GO" id="GO:0016853">
    <property type="term" value="F:isomerase activity"/>
    <property type="evidence" value="ECO:0007669"/>
    <property type="project" value="UniProtKB-KW"/>
</dbReference>
<evidence type="ECO:0000256" key="2">
    <source>
        <dbReference type="ARBA" id="ARBA00022857"/>
    </source>
</evidence>
<dbReference type="CDD" id="cd05239">
    <property type="entry name" value="GDP_FS_SDR_e"/>
    <property type="match status" value="1"/>
</dbReference>
<feature type="domain" description="NAD-dependent epimerase/dehydratase" evidence="6">
    <location>
        <begin position="8"/>
        <end position="239"/>
    </location>
</feature>
<comment type="pathway">
    <text evidence="5">Nucleotide-sugar biosynthesis; GDP-L-fucose biosynthesis via de novo pathway; GDP-L-fucose from GDP-alpha-D-mannose: step 2/2.</text>
</comment>
<comment type="caution">
    <text evidence="5">Lacks conserved residue(s) required for the propagation of feature annotation.</text>
</comment>
<protein>
    <recommendedName>
        <fullName evidence="5">GDP-L-fucose synthase</fullName>
        <ecNumber evidence="5">1.1.1.271</ecNumber>
    </recommendedName>
    <alternativeName>
        <fullName evidence="5">GDP-4-keto-6-deoxy-D-mannose-3,5-epimerase-4-reductase</fullName>
    </alternativeName>
</protein>
<feature type="binding site" evidence="5">
    <location>
        <position position="142"/>
    </location>
    <ligand>
        <name>NADP(+)</name>
        <dbReference type="ChEBI" id="CHEBI:58349"/>
    </ligand>
</feature>
<keyword evidence="2 5" id="KW-0521">NADP</keyword>
<feature type="site" description="Important for catalytic activity" evidence="5">
    <location>
        <position position="111"/>
    </location>
</feature>
<dbReference type="GO" id="GO:0050577">
    <property type="term" value="F:GDP-L-fucose synthase activity"/>
    <property type="evidence" value="ECO:0007669"/>
    <property type="project" value="UniProtKB-UniRule"/>
</dbReference>
<reference evidence="7 8" key="1">
    <citation type="journal article" date="2016" name="Nat. Commun.">
        <title>Thousands of microbial genomes shed light on interconnected biogeochemical processes in an aquifer system.</title>
        <authorList>
            <person name="Anantharaman K."/>
            <person name="Brown C.T."/>
            <person name="Hug L.A."/>
            <person name="Sharon I."/>
            <person name="Castelle C.J."/>
            <person name="Probst A.J."/>
            <person name="Thomas B.C."/>
            <person name="Singh A."/>
            <person name="Wilkins M.J."/>
            <person name="Karaoz U."/>
            <person name="Brodie E.L."/>
            <person name="Williams K.H."/>
            <person name="Hubbard S.S."/>
            <person name="Banfield J.F."/>
        </authorList>
    </citation>
    <scope>NUCLEOTIDE SEQUENCE [LARGE SCALE GENOMIC DNA]</scope>
</reference>
<dbReference type="SUPFAM" id="SSF51735">
    <property type="entry name" value="NAD(P)-binding Rossmann-fold domains"/>
    <property type="match status" value="1"/>
</dbReference>
<dbReference type="Gene3D" id="3.40.50.720">
    <property type="entry name" value="NAD(P)-binding Rossmann-like Domain"/>
    <property type="match status" value="1"/>
</dbReference>
<dbReference type="EMBL" id="MGJN01000001">
    <property type="protein sequence ID" value="OGN07785.1"/>
    <property type="molecule type" value="Genomic_DNA"/>
</dbReference>
<dbReference type="PANTHER" id="PTHR43238:SF1">
    <property type="entry name" value="GDP-L-FUCOSE SYNTHASE"/>
    <property type="match status" value="1"/>
</dbReference>